<dbReference type="NCBIfam" id="TIGR00225">
    <property type="entry name" value="prc"/>
    <property type="match status" value="1"/>
</dbReference>
<dbReference type="Pfam" id="PF17820">
    <property type="entry name" value="PDZ_6"/>
    <property type="match status" value="1"/>
</dbReference>
<reference evidence="8 9" key="1">
    <citation type="journal article" date="2015" name="Nature">
        <title>rRNA introns, odd ribosomes, and small enigmatic genomes across a large radiation of phyla.</title>
        <authorList>
            <person name="Brown C.T."/>
            <person name="Hug L.A."/>
            <person name="Thomas B.C."/>
            <person name="Sharon I."/>
            <person name="Castelle C.J."/>
            <person name="Singh A."/>
            <person name="Wilkins M.J."/>
            <person name="Williams K.H."/>
            <person name="Banfield J.F."/>
        </authorList>
    </citation>
    <scope>NUCLEOTIDE SEQUENCE [LARGE SCALE GENOMIC DNA]</scope>
</reference>
<evidence type="ECO:0000256" key="1">
    <source>
        <dbReference type="ARBA" id="ARBA00009179"/>
    </source>
</evidence>
<dbReference type="EMBL" id="LCPF01000001">
    <property type="protein sequence ID" value="KKU91437.1"/>
    <property type="molecule type" value="Genomic_DNA"/>
</dbReference>
<keyword evidence="2 5" id="KW-0645">Protease</keyword>
<gene>
    <name evidence="8" type="ORF">UY23_C0001G0043</name>
</gene>
<dbReference type="InterPro" id="IPR055210">
    <property type="entry name" value="CtpA/B_N"/>
</dbReference>
<dbReference type="GO" id="GO:0006508">
    <property type="term" value="P:proteolysis"/>
    <property type="evidence" value="ECO:0007669"/>
    <property type="project" value="UniProtKB-KW"/>
</dbReference>
<sequence>MPKIIKGKRIKIAALTLLAVVLAGGIFYGGFIFGKTKSVAVSVNATGNTPLSVDSSLLWDAVSLVKSKYVDIKDVSDQDLLYGAIKGVLGALSDPYSVFFPPSDAAKFNQDLSGSFGGIGAELGIRNNQLVVIAPLKNNPAEAAGLKAGDEILSINGTSTLDMDINSAVKTIRGEPGTAVTLTIMRDGWAEAKDFKIVRAIVQVPTLDWEMKPGQIAVFHLYNFNANVPQLFYEGALSALLKGAKGVVLDLRNNPGGFLEVGDDVAGWFLKRGSLIVREQFSPGNYQDNLADGNAALAGIPVVLLVNGGSASASEIVTGALRDNRGVKIVGEKTFGKGSVQEVNDLPGGSSVKISIAKWLTPKGDEINKVGISPDYEVKLTDDDVENGRDPQLDKAIEVLKAEMAK</sequence>
<evidence type="ECO:0000313" key="8">
    <source>
        <dbReference type="EMBL" id="KKU91437.1"/>
    </source>
</evidence>
<comment type="caution">
    <text evidence="8">The sequence shown here is derived from an EMBL/GenBank/DDBJ whole genome shotgun (WGS) entry which is preliminary data.</text>
</comment>
<dbReference type="Pfam" id="PF22694">
    <property type="entry name" value="CtpB_N-like"/>
    <property type="match status" value="1"/>
</dbReference>
<dbReference type="SUPFAM" id="SSF50156">
    <property type="entry name" value="PDZ domain-like"/>
    <property type="match status" value="1"/>
</dbReference>
<dbReference type="AlphaFoldDB" id="A0A0G1UBE4"/>
<comment type="similarity">
    <text evidence="1 5">Belongs to the peptidase S41A family.</text>
</comment>
<feature type="domain" description="PDZ" evidence="7">
    <location>
        <begin position="105"/>
        <end position="187"/>
    </location>
</feature>
<proteinExistence type="inferred from homology"/>
<dbReference type="CDD" id="cd07560">
    <property type="entry name" value="Peptidase_S41_CPP"/>
    <property type="match status" value="1"/>
</dbReference>
<dbReference type="Proteomes" id="UP000034956">
    <property type="component" value="Unassembled WGS sequence"/>
</dbReference>
<dbReference type="Gene3D" id="2.30.42.10">
    <property type="match status" value="1"/>
</dbReference>
<dbReference type="SMART" id="SM00228">
    <property type="entry name" value="PDZ"/>
    <property type="match status" value="1"/>
</dbReference>
<dbReference type="InterPro" id="IPR005151">
    <property type="entry name" value="Tail-specific_protease"/>
</dbReference>
<dbReference type="Gene3D" id="3.30.750.44">
    <property type="match status" value="1"/>
</dbReference>
<dbReference type="GO" id="GO:0030288">
    <property type="term" value="C:outer membrane-bounded periplasmic space"/>
    <property type="evidence" value="ECO:0007669"/>
    <property type="project" value="TreeGrafter"/>
</dbReference>
<feature type="transmembrane region" description="Helical" evidence="6">
    <location>
        <begin position="12"/>
        <end position="33"/>
    </location>
</feature>
<dbReference type="InterPro" id="IPR001478">
    <property type="entry name" value="PDZ"/>
</dbReference>
<evidence type="ECO:0000256" key="2">
    <source>
        <dbReference type="ARBA" id="ARBA00022670"/>
    </source>
</evidence>
<dbReference type="GO" id="GO:0004175">
    <property type="term" value="F:endopeptidase activity"/>
    <property type="evidence" value="ECO:0007669"/>
    <property type="project" value="TreeGrafter"/>
</dbReference>
<evidence type="ECO:0000256" key="3">
    <source>
        <dbReference type="ARBA" id="ARBA00022801"/>
    </source>
</evidence>
<evidence type="ECO:0000313" key="9">
    <source>
        <dbReference type="Proteomes" id="UP000034956"/>
    </source>
</evidence>
<accession>A0A0G1UBE4</accession>
<dbReference type="FunFam" id="2.30.42.10:FF:000063">
    <property type="entry name" value="Peptidase, S41 family"/>
    <property type="match status" value="1"/>
</dbReference>
<dbReference type="PROSITE" id="PS50106">
    <property type="entry name" value="PDZ"/>
    <property type="match status" value="1"/>
</dbReference>
<evidence type="ECO:0000256" key="4">
    <source>
        <dbReference type="ARBA" id="ARBA00022825"/>
    </source>
</evidence>
<evidence type="ECO:0000256" key="5">
    <source>
        <dbReference type="RuleBase" id="RU004404"/>
    </source>
</evidence>
<name>A0A0G1UBE4_9BACT</name>
<keyword evidence="3 5" id="KW-0378">Hydrolase</keyword>
<dbReference type="PANTHER" id="PTHR32060">
    <property type="entry name" value="TAIL-SPECIFIC PROTEASE"/>
    <property type="match status" value="1"/>
</dbReference>
<dbReference type="SUPFAM" id="SSF52096">
    <property type="entry name" value="ClpP/crotonase"/>
    <property type="match status" value="1"/>
</dbReference>
<dbReference type="PANTHER" id="PTHR32060:SF22">
    <property type="entry name" value="CARBOXYL-TERMINAL-PROCESSING PEPTIDASE 3, CHLOROPLASTIC"/>
    <property type="match status" value="1"/>
</dbReference>
<evidence type="ECO:0000259" key="7">
    <source>
        <dbReference type="PROSITE" id="PS50106"/>
    </source>
</evidence>
<keyword evidence="4 5" id="KW-0720">Serine protease</keyword>
<organism evidence="8 9">
    <name type="scientific">Candidatus Jorgensenbacteria bacterium GW2011_GWA1_48_11</name>
    <dbReference type="NCBI Taxonomy" id="1618660"/>
    <lineage>
        <taxon>Bacteria</taxon>
        <taxon>Candidatus Joergenseniibacteriota</taxon>
    </lineage>
</organism>
<dbReference type="CDD" id="cd06782">
    <property type="entry name" value="cpPDZ_CPP-like"/>
    <property type="match status" value="1"/>
</dbReference>
<dbReference type="SMART" id="SM00245">
    <property type="entry name" value="TSPc"/>
    <property type="match status" value="1"/>
</dbReference>
<dbReference type="InterPro" id="IPR036034">
    <property type="entry name" value="PDZ_sf"/>
</dbReference>
<dbReference type="InterPro" id="IPR029045">
    <property type="entry name" value="ClpP/crotonase-like_dom_sf"/>
</dbReference>
<dbReference type="InterPro" id="IPR041489">
    <property type="entry name" value="PDZ_6"/>
</dbReference>
<keyword evidence="6" id="KW-0472">Membrane</keyword>
<dbReference type="Pfam" id="PF03572">
    <property type="entry name" value="Peptidase_S41"/>
    <property type="match status" value="1"/>
</dbReference>
<evidence type="ECO:0000256" key="6">
    <source>
        <dbReference type="SAM" id="Phobius"/>
    </source>
</evidence>
<dbReference type="InterPro" id="IPR004447">
    <property type="entry name" value="Peptidase_S41A"/>
</dbReference>
<dbReference type="GO" id="GO:0007165">
    <property type="term" value="P:signal transduction"/>
    <property type="evidence" value="ECO:0007669"/>
    <property type="project" value="TreeGrafter"/>
</dbReference>
<dbReference type="GO" id="GO:0008236">
    <property type="term" value="F:serine-type peptidase activity"/>
    <property type="evidence" value="ECO:0007669"/>
    <property type="project" value="UniProtKB-KW"/>
</dbReference>
<dbReference type="Gene3D" id="3.90.226.10">
    <property type="entry name" value="2-enoyl-CoA Hydratase, Chain A, domain 1"/>
    <property type="match status" value="1"/>
</dbReference>
<keyword evidence="6" id="KW-1133">Transmembrane helix</keyword>
<protein>
    <submittedName>
        <fullName evidence="8">Carboxyl-terminal protease</fullName>
    </submittedName>
</protein>
<keyword evidence="6" id="KW-0812">Transmembrane</keyword>